<keyword evidence="3" id="KW-1185">Reference proteome</keyword>
<evidence type="ECO:0000313" key="2">
    <source>
        <dbReference type="EMBL" id="KAG5666674.1"/>
    </source>
</evidence>
<dbReference type="PANTHER" id="PTHR11008:SF39">
    <property type="entry name" value="CIRCADIAN CLOCK-CONTROLLED PROTEIN-LIKE PROTEIN"/>
    <property type="match status" value="1"/>
</dbReference>
<organism evidence="2 3">
    <name type="scientific">Polypedilum vanderplanki</name>
    <name type="common">Sleeping chironomid midge</name>
    <dbReference type="NCBI Taxonomy" id="319348"/>
    <lineage>
        <taxon>Eukaryota</taxon>
        <taxon>Metazoa</taxon>
        <taxon>Ecdysozoa</taxon>
        <taxon>Arthropoda</taxon>
        <taxon>Hexapoda</taxon>
        <taxon>Insecta</taxon>
        <taxon>Pterygota</taxon>
        <taxon>Neoptera</taxon>
        <taxon>Endopterygota</taxon>
        <taxon>Diptera</taxon>
        <taxon>Nematocera</taxon>
        <taxon>Chironomoidea</taxon>
        <taxon>Chironomidae</taxon>
        <taxon>Chironominae</taxon>
        <taxon>Polypedilum</taxon>
        <taxon>Polypedilum</taxon>
    </lineage>
</organism>
<evidence type="ECO:0000313" key="3">
    <source>
        <dbReference type="Proteomes" id="UP001107558"/>
    </source>
</evidence>
<keyword evidence="1" id="KW-0732">Signal</keyword>
<feature type="chain" id="PRO_5039911364" description="Protein takeout-like" evidence="1">
    <location>
        <begin position="18"/>
        <end position="244"/>
    </location>
</feature>
<dbReference type="OrthoDB" id="8179031at2759"/>
<accession>A0A9J6BAE7</accession>
<protein>
    <recommendedName>
        <fullName evidence="4">Protein takeout-like</fullName>
    </recommendedName>
</protein>
<dbReference type="Pfam" id="PF06585">
    <property type="entry name" value="JHBP"/>
    <property type="match status" value="1"/>
</dbReference>
<reference evidence="2" key="1">
    <citation type="submission" date="2021-03" db="EMBL/GenBank/DDBJ databases">
        <title>Chromosome level genome of the anhydrobiotic midge Polypedilum vanderplanki.</title>
        <authorList>
            <person name="Yoshida Y."/>
            <person name="Kikawada T."/>
            <person name="Gusev O."/>
        </authorList>
    </citation>
    <scope>NUCLEOTIDE SEQUENCE</scope>
    <source>
        <strain evidence="2">NIAS01</strain>
        <tissue evidence="2">Whole body or cell culture</tissue>
    </source>
</reference>
<evidence type="ECO:0008006" key="4">
    <source>
        <dbReference type="Google" id="ProtNLM"/>
    </source>
</evidence>
<dbReference type="EMBL" id="JADBJN010000004">
    <property type="protein sequence ID" value="KAG5666674.1"/>
    <property type="molecule type" value="Genomic_DNA"/>
</dbReference>
<dbReference type="Proteomes" id="UP001107558">
    <property type="component" value="Chromosome 4"/>
</dbReference>
<dbReference type="GO" id="GO:0005615">
    <property type="term" value="C:extracellular space"/>
    <property type="evidence" value="ECO:0007669"/>
    <property type="project" value="TreeGrafter"/>
</dbReference>
<dbReference type="Gene3D" id="3.15.10.30">
    <property type="entry name" value="Haemolymph juvenile hormone binding protein"/>
    <property type="match status" value="1"/>
</dbReference>
<dbReference type="InterPro" id="IPR010562">
    <property type="entry name" value="Haemolymph_juvenile_hormone-bd"/>
</dbReference>
<comment type="caution">
    <text evidence="2">The sequence shown here is derived from an EMBL/GenBank/DDBJ whole genome shotgun (WGS) entry which is preliminary data.</text>
</comment>
<dbReference type="InterPro" id="IPR038606">
    <property type="entry name" value="To_sf"/>
</dbReference>
<dbReference type="AlphaFoldDB" id="A0A9J6BAE7"/>
<dbReference type="PANTHER" id="PTHR11008">
    <property type="entry name" value="PROTEIN TAKEOUT-LIKE PROTEIN"/>
    <property type="match status" value="1"/>
</dbReference>
<proteinExistence type="predicted"/>
<evidence type="ECO:0000256" key="1">
    <source>
        <dbReference type="SAM" id="SignalP"/>
    </source>
</evidence>
<dbReference type="SMART" id="SM00700">
    <property type="entry name" value="JHBP"/>
    <property type="match status" value="1"/>
</dbReference>
<gene>
    <name evidence="2" type="ORF">PVAND_014689</name>
</gene>
<feature type="signal peptide" evidence="1">
    <location>
        <begin position="1"/>
        <end position="17"/>
    </location>
</feature>
<name>A0A9J6BAE7_POLVA</name>
<sequence>MLKIFVLIFFNINLVFAKFPSNIPVCHRYDPRISDCILNSVKTVQPRLTTGMLGPGIQIPSLEPLYIKSLSLGNDRILRYIVSDISVYGASNFHIDQLRTNMNDLKFDFYLTFPRLNINGKYKFILNFFGTSLPSQGNLSIVVDGVRAHIAFKAHRYTQNGREYVICEPIRIKIQRGNIINYNLSNLFDGNSFIGRIIGSLLLPTSEFSVNDIYPAIEKQLSNTFTNIANRVLTEATFDELFPY</sequence>